<dbReference type="GO" id="GO:0038203">
    <property type="term" value="P:TORC2 signaling"/>
    <property type="evidence" value="ECO:0007669"/>
    <property type="project" value="TreeGrafter"/>
</dbReference>
<dbReference type="SUPFAM" id="SSF140383">
    <property type="entry name" value="BSD domain-like"/>
    <property type="match status" value="1"/>
</dbReference>
<dbReference type="Gene3D" id="1.10.3970.10">
    <property type="entry name" value="BSD domain"/>
    <property type="match status" value="1"/>
</dbReference>
<evidence type="ECO:0000259" key="2">
    <source>
        <dbReference type="PROSITE" id="PS50858"/>
    </source>
</evidence>
<accession>A0AAE0VFL0</accession>
<dbReference type="PANTHER" id="PTHR16019:SF6">
    <property type="entry name" value="SYNAPSE-ASSOCIATED PROTEIN 1"/>
    <property type="match status" value="1"/>
</dbReference>
<feature type="compositionally biased region" description="Low complexity" evidence="1">
    <location>
        <begin position="243"/>
        <end position="264"/>
    </location>
</feature>
<reference evidence="3" key="2">
    <citation type="journal article" date="2021" name="Genome Biol. Evol.">
        <title>Developing a high-quality reference genome for a parasitic bivalve with doubly uniparental inheritance (Bivalvia: Unionida).</title>
        <authorList>
            <person name="Smith C.H."/>
        </authorList>
    </citation>
    <scope>NUCLEOTIDE SEQUENCE</scope>
    <source>
        <strain evidence="3">CHS0354</strain>
        <tissue evidence="3">Mantle</tissue>
    </source>
</reference>
<gene>
    <name evidence="3" type="ORF">CHS0354_034184</name>
</gene>
<reference evidence="3" key="1">
    <citation type="journal article" date="2021" name="Genome Biol. Evol.">
        <title>A High-Quality Reference Genome for a Parasitic Bivalve with Doubly Uniparental Inheritance (Bivalvia: Unionida).</title>
        <authorList>
            <person name="Smith C.H."/>
        </authorList>
    </citation>
    <scope>NUCLEOTIDE SEQUENCE</scope>
    <source>
        <strain evidence="3">CHS0354</strain>
    </source>
</reference>
<dbReference type="GO" id="GO:0005634">
    <property type="term" value="C:nucleus"/>
    <property type="evidence" value="ECO:0007669"/>
    <property type="project" value="TreeGrafter"/>
</dbReference>
<comment type="caution">
    <text evidence="3">The sequence shown here is derived from an EMBL/GenBank/DDBJ whole genome shotgun (WGS) entry which is preliminary data.</text>
</comment>
<proteinExistence type="predicted"/>
<evidence type="ECO:0000313" key="4">
    <source>
        <dbReference type="Proteomes" id="UP001195483"/>
    </source>
</evidence>
<organism evidence="3 4">
    <name type="scientific">Potamilus streckersoni</name>
    <dbReference type="NCBI Taxonomy" id="2493646"/>
    <lineage>
        <taxon>Eukaryota</taxon>
        <taxon>Metazoa</taxon>
        <taxon>Spiralia</taxon>
        <taxon>Lophotrochozoa</taxon>
        <taxon>Mollusca</taxon>
        <taxon>Bivalvia</taxon>
        <taxon>Autobranchia</taxon>
        <taxon>Heteroconchia</taxon>
        <taxon>Palaeoheterodonta</taxon>
        <taxon>Unionida</taxon>
        <taxon>Unionoidea</taxon>
        <taxon>Unionidae</taxon>
        <taxon>Ambleminae</taxon>
        <taxon>Lampsilini</taxon>
        <taxon>Potamilus</taxon>
    </lineage>
</organism>
<dbReference type="GO" id="GO:0048172">
    <property type="term" value="P:regulation of short-term neuronal synaptic plasticity"/>
    <property type="evidence" value="ECO:0007669"/>
    <property type="project" value="TreeGrafter"/>
</dbReference>
<feature type="compositionally biased region" description="Basic and acidic residues" evidence="1">
    <location>
        <begin position="17"/>
        <end position="36"/>
    </location>
</feature>
<feature type="compositionally biased region" description="Basic and acidic residues" evidence="1">
    <location>
        <begin position="72"/>
        <end position="81"/>
    </location>
</feature>
<dbReference type="InterPro" id="IPR035925">
    <property type="entry name" value="BSD_dom_sf"/>
</dbReference>
<dbReference type="GO" id="GO:0045202">
    <property type="term" value="C:synapse"/>
    <property type="evidence" value="ECO:0007669"/>
    <property type="project" value="TreeGrafter"/>
</dbReference>
<name>A0AAE0VFL0_9BIVA</name>
<evidence type="ECO:0000256" key="1">
    <source>
        <dbReference type="SAM" id="MobiDB-lite"/>
    </source>
</evidence>
<dbReference type="SMART" id="SM00751">
    <property type="entry name" value="BSD"/>
    <property type="match status" value="1"/>
</dbReference>
<dbReference type="Proteomes" id="UP001195483">
    <property type="component" value="Unassembled WGS sequence"/>
</dbReference>
<feature type="domain" description="BSD" evidence="2">
    <location>
        <begin position="182"/>
        <end position="234"/>
    </location>
</feature>
<dbReference type="PANTHER" id="PTHR16019">
    <property type="entry name" value="SYNAPSE-ASSOCIATED PROTEIN"/>
    <property type="match status" value="1"/>
</dbReference>
<feature type="region of interest" description="Disordered" evidence="1">
    <location>
        <begin position="243"/>
        <end position="305"/>
    </location>
</feature>
<feature type="compositionally biased region" description="Basic and acidic residues" evidence="1">
    <location>
        <begin position="265"/>
        <end position="292"/>
    </location>
</feature>
<dbReference type="AlphaFoldDB" id="A0AAE0VFL0"/>
<dbReference type="EMBL" id="JAEAOA010002000">
    <property type="protein sequence ID" value="KAK3576509.1"/>
    <property type="molecule type" value="Genomic_DNA"/>
</dbReference>
<feature type="compositionally biased region" description="Acidic residues" evidence="1">
    <location>
        <begin position="60"/>
        <end position="71"/>
    </location>
</feature>
<dbReference type="GO" id="GO:0005794">
    <property type="term" value="C:Golgi apparatus"/>
    <property type="evidence" value="ECO:0007669"/>
    <property type="project" value="TreeGrafter"/>
</dbReference>
<evidence type="ECO:0000313" key="3">
    <source>
        <dbReference type="EMBL" id="KAK3576509.1"/>
    </source>
</evidence>
<dbReference type="InterPro" id="IPR005607">
    <property type="entry name" value="BSD_dom"/>
</dbReference>
<keyword evidence="4" id="KW-1185">Reference proteome</keyword>
<sequence length="374" mass="43377">MASKIFNSVTNWLRIDNTSEEKDKDNEQTETSDKETFVTAPKSDPISLSSPDNDTKKPEETEENEETDPFEEAQKALEEASAKAINTAKEWGSYLYSFGKQATKNVAESAKNFTKAVEDKTFLSQFNKEQEKFMNEKRDKDKRSEAAVPPWVGYNEEEVMKFQILALSSDKRNFVRNPPTGIQFQFDYETSFPVAMATLQEDPNLQKMRFEIVPKYINEETFWRNYFYRVSLIKQSTQLTSLAQQTGSTGEKSNESSQKSSTSSENKEKPSPQPIRKEREEELPAESPHENEFVSDTFQSDEFNDVDFRKEMEMLGMEDKDEQKEEDVNNLPQWEKDLQQELQEYEMVTDIGEIDDTEIENEILQQIKDETKAT</sequence>
<protein>
    <recommendedName>
        <fullName evidence="2">BSD domain-containing protein</fullName>
    </recommendedName>
</protein>
<dbReference type="Pfam" id="PF03909">
    <property type="entry name" value="BSD"/>
    <property type="match status" value="1"/>
</dbReference>
<feature type="compositionally biased region" description="Polar residues" evidence="1">
    <location>
        <begin position="1"/>
        <end position="11"/>
    </location>
</feature>
<reference evidence="3" key="3">
    <citation type="submission" date="2023-05" db="EMBL/GenBank/DDBJ databases">
        <authorList>
            <person name="Smith C.H."/>
        </authorList>
    </citation>
    <scope>NUCLEOTIDE SEQUENCE</scope>
    <source>
        <strain evidence="3">CHS0354</strain>
        <tissue evidence="3">Mantle</tissue>
    </source>
</reference>
<feature type="region of interest" description="Disordered" evidence="1">
    <location>
        <begin position="1"/>
        <end position="81"/>
    </location>
</feature>
<dbReference type="InterPro" id="IPR051494">
    <property type="entry name" value="BSD_domain-containing"/>
</dbReference>
<dbReference type="PROSITE" id="PS50858">
    <property type="entry name" value="BSD"/>
    <property type="match status" value="1"/>
</dbReference>